<organism evidence="2 3">
    <name type="scientific">Caligus rogercresseyi</name>
    <name type="common">Sea louse</name>
    <dbReference type="NCBI Taxonomy" id="217165"/>
    <lineage>
        <taxon>Eukaryota</taxon>
        <taxon>Metazoa</taxon>
        <taxon>Ecdysozoa</taxon>
        <taxon>Arthropoda</taxon>
        <taxon>Crustacea</taxon>
        <taxon>Multicrustacea</taxon>
        <taxon>Hexanauplia</taxon>
        <taxon>Copepoda</taxon>
        <taxon>Siphonostomatoida</taxon>
        <taxon>Caligidae</taxon>
        <taxon>Caligus</taxon>
    </lineage>
</organism>
<dbReference type="SMART" id="SM00216">
    <property type="entry name" value="VWD"/>
    <property type="match status" value="1"/>
</dbReference>
<sequence>MKTILMEKAQITTGLAAVARFEAKFNGGERPRAFTYQVAFGKGMDASNKTHWHLTLESEPTSPAMGHKICVNGHTTAPHVPFWDIGMMRNSNLNLLIQNVIGFGKTCKESQVKTYITSRVSEKQLRWSKESPVAKKCQEYMDKRIPGASTTYECTQTRYLAKMYDEVDVKNGAVKLTSSLQSLWWPYVTENHSFTHVTGHFQPKRESSAHIVFHKASETVSLTLKTPERHIKFGHIRVPYTLRTMLPLVAGESNIVKSLNLNTGERFNPVCHVEKDWLRTFDNRSLPLHMDDCFHLVAGDCSSTVRFGLLARSVPHTIGKEIKAFVGKTEVIMTPSSTYSRGNRNIKITIDGTPLVVPKGMIKTFPVGSEFPLIKIYRSIDDVYGFEAPSHSLYFRTNGERISLSPSMTMKGKLCGICGDMNGQTLGDISGPSRCIYSSPLAEVAAYRVSSPTCSPLETGIKQKLEAETAQCARFEEIPTEVIKTYTSLVGKCTSQKHMILERGGETCFSTTPVTQCGAQCSPKPKQLISKKFGFTCMKSGRVTELYREKVIQGLVLPELKSLPVTFSTAVLVPQSCSSIVSGHPSSP</sequence>
<dbReference type="AlphaFoldDB" id="A0A7T8KGU7"/>
<keyword evidence="3" id="KW-1185">Reference proteome</keyword>
<proteinExistence type="predicted"/>
<dbReference type="GO" id="GO:0005319">
    <property type="term" value="F:lipid transporter activity"/>
    <property type="evidence" value="ECO:0007669"/>
    <property type="project" value="TreeGrafter"/>
</dbReference>
<dbReference type="PROSITE" id="PS51233">
    <property type="entry name" value="VWFD"/>
    <property type="match status" value="1"/>
</dbReference>
<dbReference type="PANTHER" id="PTHR23345">
    <property type="entry name" value="VITELLOGENIN-RELATED"/>
    <property type="match status" value="1"/>
</dbReference>
<feature type="domain" description="VWFD" evidence="1">
    <location>
        <begin position="269"/>
        <end position="455"/>
    </location>
</feature>
<reference evidence="3" key="1">
    <citation type="submission" date="2021-01" db="EMBL/GenBank/DDBJ databases">
        <title>Caligus Genome Assembly.</title>
        <authorList>
            <person name="Gallardo-Escarate C."/>
        </authorList>
    </citation>
    <scope>NUCLEOTIDE SEQUENCE [LARGE SCALE GENOMIC DNA]</scope>
</reference>
<evidence type="ECO:0000259" key="1">
    <source>
        <dbReference type="PROSITE" id="PS51233"/>
    </source>
</evidence>
<evidence type="ECO:0000313" key="3">
    <source>
        <dbReference type="Proteomes" id="UP000595437"/>
    </source>
</evidence>
<dbReference type="OrthoDB" id="160294at2759"/>
<dbReference type="PANTHER" id="PTHR23345:SF15">
    <property type="entry name" value="VITELLOGENIN 1-RELATED"/>
    <property type="match status" value="1"/>
</dbReference>
<dbReference type="Pfam" id="PF00094">
    <property type="entry name" value="VWD"/>
    <property type="match status" value="1"/>
</dbReference>
<evidence type="ECO:0000313" key="2">
    <source>
        <dbReference type="EMBL" id="QQP55600.1"/>
    </source>
</evidence>
<name>A0A7T8KGU7_CALRO</name>
<accession>A0A7T8KGU7</accession>
<dbReference type="InterPro" id="IPR001846">
    <property type="entry name" value="VWF_type-D"/>
</dbReference>
<protein>
    <submittedName>
        <fullName evidence="2">Vitellogenin 2</fullName>
    </submittedName>
</protein>
<dbReference type="EMBL" id="CP045894">
    <property type="protein sequence ID" value="QQP55600.1"/>
    <property type="molecule type" value="Genomic_DNA"/>
</dbReference>
<gene>
    <name evidence="2" type="ORF">FKW44_008848</name>
</gene>
<dbReference type="InterPro" id="IPR050733">
    <property type="entry name" value="Vitellogenin/Apolipophorin"/>
</dbReference>
<dbReference type="Proteomes" id="UP000595437">
    <property type="component" value="Chromosome 5"/>
</dbReference>